<dbReference type="GO" id="GO:0046872">
    <property type="term" value="F:metal ion binding"/>
    <property type="evidence" value="ECO:0007669"/>
    <property type="project" value="UniProtKB-KW"/>
</dbReference>
<evidence type="ECO:0000259" key="8">
    <source>
        <dbReference type="Pfam" id="PF00689"/>
    </source>
</evidence>
<evidence type="ECO:0000256" key="1">
    <source>
        <dbReference type="ARBA" id="ARBA00004370"/>
    </source>
</evidence>
<proteinExistence type="predicted"/>
<dbReference type="EMBL" id="JJPM01000226">
    <property type="protein sequence ID" value="KKG71897.1"/>
    <property type="molecule type" value="Genomic_DNA"/>
</dbReference>
<name>A0A0F8H2H5_METMZ</name>
<dbReference type="Pfam" id="PF00689">
    <property type="entry name" value="Cation_ATPase_C"/>
    <property type="match status" value="1"/>
</dbReference>
<feature type="transmembrane region" description="Helical" evidence="7">
    <location>
        <begin position="117"/>
        <end position="138"/>
    </location>
</feature>
<feature type="domain" description="Cation-transporting P-type ATPase C-terminal" evidence="8">
    <location>
        <begin position="114"/>
        <end position="285"/>
    </location>
</feature>
<protein>
    <recommendedName>
        <fullName evidence="8">Cation-transporting P-type ATPase C-terminal domain-containing protein</fullName>
    </recommendedName>
</protein>
<dbReference type="AlphaFoldDB" id="A0A0F8H2H5"/>
<comment type="caution">
    <text evidence="9">The sequence shown here is derived from an EMBL/GenBank/DDBJ whole genome shotgun (WGS) entry which is preliminary data.</text>
</comment>
<evidence type="ECO:0000256" key="7">
    <source>
        <dbReference type="SAM" id="Phobius"/>
    </source>
</evidence>
<dbReference type="SUPFAM" id="SSF56784">
    <property type="entry name" value="HAD-like"/>
    <property type="match status" value="1"/>
</dbReference>
<dbReference type="InterPro" id="IPR001757">
    <property type="entry name" value="P_typ_ATPase"/>
</dbReference>
<dbReference type="Gene3D" id="3.40.50.1000">
    <property type="entry name" value="HAD superfamily/HAD-like"/>
    <property type="match status" value="1"/>
</dbReference>
<dbReference type="GO" id="GO:0005524">
    <property type="term" value="F:ATP binding"/>
    <property type="evidence" value="ECO:0007669"/>
    <property type="project" value="InterPro"/>
</dbReference>
<dbReference type="Pfam" id="PF00702">
    <property type="entry name" value="Hydrolase"/>
    <property type="match status" value="1"/>
</dbReference>
<keyword evidence="4" id="KW-0460">Magnesium</keyword>
<dbReference type="InterPro" id="IPR023214">
    <property type="entry name" value="HAD_sf"/>
</dbReference>
<dbReference type="GO" id="GO:0016887">
    <property type="term" value="F:ATP hydrolysis activity"/>
    <property type="evidence" value="ECO:0007669"/>
    <property type="project" value="InterPro"/>
</dbReference>
<gene>
    <name evidence="9" type="ORF">DU43_13335</name>
</gene>
<evidence type="ECO:0000256" key="5">
    <source>
        <dbReference type="ARBA" id="ARBA00022989"/>
    </source>
</evidence>
<evidence type="ECO:0000256" key="2">
    <source>
        <dbReference type="ARBA" id="ARBA00022692"/>
    </source>
</evidence>
<dbReference type="InterPro" id="IPR036412">
    <property type="entry name" value="HAD-like_sf"/>
</dbReference>
<dbReference type="GO" id="GO:0005388">
    <property type="term" value="F:P-type calcium transporter activity"/>
    <property type="evidence" value="ECO:0007669"/>
    <property type="project" value="TreeGrafter"/>
</dbReference>
<feature type="transmembrane region" description="Helical" evidence="7">
    <location>
        <begin position="191"/>
        <end position="211"/>
    </location>
</feature>
<accession>A0A0F8H2H5</accession>
<dbReference type="PRINTS" id="PR00120">
    <property type="entry name" value="HATPASE"/>
</dbReference>
<keyword evidence="2 7" id="KW-0812">Transmembrane</keyword>
<evidence type="ECO:0000313" key="9">
    <source>
        <dbReference type="EMBL" id="KKG71897.1"/>
    </source>
</evidence>
<feature type="transmembrane region" description="Helical" evidence="7">
    <location>
        <begin position="231"/>
        <end position="250"/>
    </location>
</feature>
<dbReference type="GO" id="GO:0005886">
    <property type="term" value="C:plasma membrane"/>
    <property type="evidence" value="ECO:0007669"/>
    <property type="project" value="TreeGrafter"/>
</dbReference>
<comment type="subcellular location">
    <subcellularLocation>
        <location evidence="1">Membrane</location>
    </subcellularLocation>
</comment>
<dbReference type="InterPro" id="IPR023298">
    <property type="entry name" value="ATPase_P-typ_TM_dom_sf"/>
</dbReference>
<feature type="transmembrane region" description="Helical" evidence="7">
    <location>
        <begin position="262"/>
        <end position="282"/>
    </location>
</feature>
<sequence>MCIRDSVYPAHKLRVVEALKKKGYVVAMTGDGVNDAPALKAADMGIAMGITGTDVSKEASSMILTDDNFASIVSAVEEGRNIFKNIRNFITYGLTCHIGEVLIVLIAILGWQILPLMAVQILWINLITDGLPPMALSVEPPDRGLMRQKPRNVEEGLITRREITAGLGIGTLVTLQALIVLVWSLESGFSLSKLQTMVFTLVVFSEMFNAFNWRSDRYSVFSLGLFTNKALIYAVLTTVVLQLMVIYVPFLQLAFSTVPLSLPEWGIILALASTTLISMEIVKHINNGKRAD</sequence>
<dbReference type="PANTHER" id="PTHR24093:SF506">
    <property type="entry name" value="CATION-TRANSPORTING ATPASE PMA1"/>
    <property type="match status" value="1"/>
</dbReference>
<keyword evidence="3" id="KW-0479">Metal-binding</keyword>
<reference evidence="9" key="1">
    <citation type="journal article" date="2015" name="ISME J.">
        <title>Genomic and phenotypic differentiation among Methanosarcina mazei populations from Columbia River sediment.</title>
        <authorList>
            <person name="Youngblut N.D."/>
            <person name="Wirth J.S."/>
            <person name="Henriksen J.R."/>
            <person name="Smith M."/>
            <person name="Simon H."/>
            <person name="Metcalf W.W."/>
            <person name="Whitaker R.J."/>
        </authorList>
    </citation>
    <scope>NUCLEOTIDE SEQUENCE [LARGE SCALE GENOMIC DNA]</scope>
    <source>
        <strain evidence="9">3.H.A.1A.1</strain>
    </source>
</reference>
<evidence type="ECO:0000256" key="4">
    <source>
        <dbReference type="ARBA" id="ARBA00022842"/>
    </source>
</evidence>
<organism evidence="9">
    <name type="scientific">Methanosarcina mazei</name>
    <name type="common">Methanosarcina frisia</name>
    <dbReference type="NCBI Taxonomy" id="2209"/>
    <lineage>
        <taxon>Archaea</taxon>
        <taxon>Methanobacteriati</taxon>
        <taxon>Methanobacteriota</taxon>
        <taxon>Stenosarchaea group</taxon>
        <taxon>Methanomicrobia</taxon>
        <taxon>Methanosarcinales</taxon>
        <taxon>Methanosarcinaceae</taxon>
        <taxon>Methanosarcina</taxon>
    </lineage>
</organism>
<dbReference type="PATRIC" id="fig|2209.69.peg.2959"/>
<dbReference type="PANTHER" id="PTHR24093">
    <property type="entry name" value="CATION TRANSPORTING ATPASE"/>
    <property type="match status" value="1"/>
</dbReference>
<keyword evidence="6 7" id="KW-0472">Membrane</keyword>
<dbReference type="SUPFAM" id="SSF81665">
    <property type="entry name" value="Calcium ATPase, transmembrane domain M"/>
    <property type="match status" value="1"/>
</dbReference>
<evidence type="ECO:0000256" key="3">
    <source>
        <dbReference type="ARBA" id="ARBA00022723"/>
    </source>
</evidence>
<feature type="transmembrane region" description="Helical" evidence="7">
    <location>
        <begin position="89"/>
        <end position="111"/>
    </location>
</feature>
<keyword evidence="5 7" id="KW-1133">Transmembrane helix</keyword>
<dbReference type="Gene3D" id="1.20.1110.10">
    <property type="entry name" value="Calcium-transporting ATPase, transmembrane domain"/>
    <property type="match status" value="1"/>
</dbReference>
<evidence type="ECO:0000256" key="6">
    <source>
        <dbReference type="ARBA" id="ARBA00023136"/>
    </source>
</evidence>
<dbReference type="PRINTS" id="PR00119">
    <property type="entry name" value="CATATPASE"/>
</dbReference>
<dbReference type="NCBIfam" id="TIGR01494">
    <property type="entry name" value="ATPase_P-type"/>
    <property type="match status" value="1"/>
</dbReference>
<dbReference type="InterPro" id="IPR006068">
    <property type="entry name" value="ATPase_P-typ_cation-transptr_C"/>
</dbReference>
<feature type="transmembrane region" description="Helical" evidence="7">
    <location>
        <begin position="165"/>
        <end position="185"/>
    </location>
</feature>